<keyword evidence="3" id="KW-0804">Transcription</keyword>
<dbReference type="InterPro" id="IPR000485">
    <property type="entry name" value="AsnC-type_HTH_dom"/>
</dbReference>
<dbReference type="InterPro" id="IPR036388">
    <property type="entry name" value="WH-like_DNA-bd_sf"/>
</dbReference>
<keyword evidence="1" id="KW-0805">Transcription regulation</keyword>
<proteinExistence type="predicted"/>
<dbReference type="Gene3D" id="3.30.70.920">
    <property type="match status" value="1"/>
</dbReference>
<dbReference type="Proteomes" id="UP000032266">
    <property type="component" value="Chromosome"/>
</dbReference>
<dbReference type="OrthoDB" id="5476at2"/>
<dbReference type="SMART" id="SM00344">
    <property type="entry name" value="HTH_ASNC"/>
    <property type="match status" value="1"/>
</dbReference>
<dbReference type="EMBL" id="CP007142">
    <property type="protein sequence ID" value="AJQ92981.1"/>
    <property type="molecule type" value="Genomic_DNA"/>
</dbReference>
<dbReference type="HOGENOM" id="CLU_091233_5_3_6"/>
<dbReference type="Gene3D" id="1.10.10.10">
    <property type="entry name" value="Winged helix-like DNA-binding domain superfamily/Winged helix DNA-binding domain"/>
    <property type="match status" value="1"/>
</dbReference>
<dbReference type="GO" id="GO:0043565">
    <property type="term" value="F:sequence-specific DNA binding"/>
    <property type="evidence" value="ECO:0007669"/>
    <property type="project" value="InterPro"/>
</dbReference>
<reference evidence="5 6" key="1">
    <citation type="submission" date="2014-01" db="EMBL/GenBank/DDBJ databases">
        <title>Full genme sequencing of cellulolytic bacterium Gynuella sunshinyii YC6258T gen. nov., sp. nov.</title>
        <authorList>
            <person name="Khan H."/>
            <person name="Chung E.J."/>
            <person name="Chung Y.R."/>
        </authorList>
    </citation>
    <scope>NUCLEOTIDE SEQUENCE [LARGE SCALE GENOMIC DNA]</scope>
    <source>
        <strain evidence="5 6">YC6258</strain>
    </source>
</reference>
<dbReference type="Pfam" id="PF01037">
    <property type="entry name" value="AsnC_trans_reg"/>
    <property type="match status" value="1"/>
</dbReference>
<dbReference type="PROSITE" id="PS50956">
    <property type="entry name" value="HTH_ASNC_2"/>
    <property type="match status" value="1"/>
</dbReference>
<dbReference type="PRINTS" id="PR00033">
    <property type="entry name" value="HTHASNC"/>
</dbReference>
<keyword evidence="2" id="KW-0238">DNA-binding</keyword>
<dbReference type="InterPro" id="IPR019887">
    <property type="entry name" value="Tscrpt_reg_AsnC/Lrp_C"/>
</dbReference>
<evidence type="ECO:0000256" key="1">
    <source>
        <dbReference type="ARBA" id="ARBA00023015"/>
    </source>
</evidence>
<evidence type="ECO:0000256" key="2">
    <source>
        <dbReference type="ARBA" id="ARBA00023125"/>
    </source>
</evidence>
<evidence type="ECO:0000259" key="4">
    <source>
        <dbReference type="PROSITE" id="PS50956"/>
    </source>
</evidence>
<accession>A0A0C5VFL9</accession>
<dbReference type="InterPro" id="IPR011991">
    <property type="entry name" value="ArsR-like_HTH"/>
</dbReference>
<dbReference type="Pfam" id="PF13404">
    <property type="entry name" value="HTH_AsnC-type"/>
    <property type="match status" value="1"/>
</dbReference>
<dbReference type="GO" id="GO:0005829">
    <property type="term" value="C:cytosol"/>
    <property type="evidence" value="ECO:0007669"/>
    <property type="project" value="TreeGrafter"/>
</dbReference>
<evidence type="ECO:0000256" key="3">
    <source>
        <dbReference type="ARBA" id="ARBA00023163"/>
    </source>
</evidence>
<organism evidence="5 6">
    <name type="scientific">Gynuella sunshinyii YC6258</name>
    <dbReference type="NCBI Taxonomy" id="1445510"/>
    <lineage>
        <taxon>Bacteria</taxon>
        <taxon>Pseudomonadati</taxon>
        <taxon>Pseudomonadota</taxon>
        <taxon>Gammaproteobacteria</taxon>
        <taxon>Oceanospirillales</taxon>
        <taxon>Saccharospirillaceae</taxon>
        <taxon>Gynuella</taxon>
    </lineage>
</organism>
<dbReference type="SUPFAM" id="SSF46785">
    <property type="entry name" value="Winged helix' DNA-binding domain"/>
    <property type="match status" value="1"/>
</dbReference>
<dbReference type="GO" id="GO:0043200">
    <property type="term" value="P:response to amino acid"/>
    <property type="evidence" value="ECO:0007669"/>
    <property type="project" value="TreeGrafter"/>
</dbReference>
<evidence type="ECO:0000313" key="6">
    <source>
        <dbReference type="Proteomes" id="UP000032266"/>
    </source>
</evidence>
<dbReference type="InterPro" id="IPR019888">
    <property type="entry name" value="Tscrpt_reg_AsnC-like"/>
</dbReference>
<dbReference type="GO" id="GO:0006355">
    <property type="term" value="P:regulation of DNA-templated transcription"/>
    <property type="evidence" value="ECO:0007669"/>
    <property type="project" value="UniProtKB-ARBA"/>
</dbReference>
<dbReference type="AlphaFoldDB" id="A0A0C5VFL9"/>
<dbReference type="PANTHER" id="PTHR30154">
    <property type="entry name" value="LEUCINE-RESPONSIVE REGULATORY PROTEIN"/>
    <property type="match status" value="1"/>
</dbReference>
<dbReference type="KEGG" id="gsn:YC6258_00931"/>
<feature type="domain" description="HTH asnC-type" evidence="4">
    <location>
        <begin position="1"/>
        <end position="95"/>
    </location>
</feature>
<evidence type="ECO:0000313" key="5">
    <source>
        <dbReference type="EMBL" id="AJQ92981.1"/>
    </source>
</evidence>
<protein>
    <submittedName>
        <fullName evidence="5">Transcriptional regulator</fullName>
    </submittedName>
</protein>
<dbReference type="STRING" id="1445510.YC6258_00931"/>
<dbReference type="InterPro" id="IPR036390">
    <property type="entry name" value="WH_DNA-bd_sf"/>
</dbReference>
<name>A0A0C5VFL9_9GAMM</name>
<dbReference type="RefSeq" id="WP_044615913.1">
    <property type="nucleotide sequence ID" value="NZ_CP007142.1"/>
</dbReference>
<keyword evidence="6" id="KW-1185">Reference proteome</keyword>
<sequence>MDKFDQLILQELIENARQPVARIAERVNLSRSSVAERIKKMEDTGIISGYQVVLKPPKDQQVSAFFEIYHSAIKCTDIIPLIKVFPEVVQCHGISGETDLLVLCRASSMERITEIRNAIEQRPQITKVKTHVVMTEWYKPGDW</sequence>
<dbReference type="CDD" id="cd00090">
    <property type="entry name" value="HTH_ARSR"/>
    <property type="match status" value="1"/>
</dbReference>
<dbReference type="SUPFAM" id="SSF54909">
    <property type="entry name" value="Dimeric alpha+beta barrel"/>
    <property type="match status" value="1"/>
</dbReference>
<dbReference type="PANTHER" id="PTHR30154:SF34">
    <property type="entry name" value="TRANSCRIPTIONAL REGULATOR AZLB"/>
    <property type="match status" value="1"/>
</dbReference>
<dbReference type="InterPro" id="IPR011008">
    <property type="entry name" value="Dimeric_a/b-barrel"/>
</dbReference>
<gene>
    <name evidence="5" type="ORF">YC6258_00931</name>
</gene>